<evidence type="ECO:0000256" key="3">
    <source>
        <dbReference type="ARBA" id="ARBA00022692"/>
    </source>
</evidence>
<evidence type="ECO:0000313" key="7">
    <source>
        <dbReference type="EMBL" id="GED27716.1"/>
    </source>
</evidence>
<evidence type="ECO:0000256" key="4">
    <source>
        <dbReference type="ARBA" id="ARBA00022989"/>
    </source>
</evidence>
<protein>
    <recommendedName>
        <fullName evidence="6">Single Cache domain-containing protein</fullName>
    </recommendedName>
</protein>
<dbReference type="RefSeq" id="WP_007781104.1">
    <property type="nucleotide sequence ID" value="NZ_BJOD01000047.1"/>
</dbReference>
<evidence type="ECO:0000259" key="6">
    <source>
        <dbReference type="Pfam" id="PF17200"/>
    </source>
</evidence>
<dbReference type="Proteomes" id="UP000276178">
    <property type="component" value="Unassembled WGS sequence"/>
</dbReference>
<keyword evidence="2" id="KW-1003">Cell membrane</keyword>
<keyword evidence="10" id="KW-1185">Reference proteome</keyword>
<evidence type="ECO:0000256" key="1">
    <source>
        <dbReference type="ARBA" id="ARBA00004651"/>
    </source>
</evidence>
<dbReference type="Gene3D" id="3.30.450.20">
    <property type="entry name" value="PAS domain"/>
    <property type="match status" value="1"/>
</dbReference>
<name>A0A3M8ATN1_9BACL</name>
<evidence type="ECO:0000256" key="5">
    <source>
        <dbReference type="ARBA" id="ARBA00023136"/>
    </source>
</evidence>
<accession>A0A3M8ATN1</accession>
<dbReference type="AlphaFoldDB" id="A0A3M8ATN1"/>
<comment type="caution">
    <text evidence="8">The sequence shown here is derived from an EMBL/GenBank/DDBJ whole genome shotgun (WGS) entry which is preliminary data.</text>
</comment>
<dbReference type="InterPro" id="IPR033480">
    <property type="entry name" value="sCache_2"/>
</dbReference>
<feature type="domain" description="Single Cache" evidence="6">
    <location>
        <begin position="46"/>
        <end position="126"/>
    </location>
</feature>
<dbReference type="OrthoDB" id="9810264at2"/>
<evidence type="ECO:0000313" key="10">
    <source>
        <dbReference type="Proteomes" id="UP000317180"/>
    </source>
</evidence>
<gene>
    <name evidence="7" type="ORF">BAG01nite_38180</name>
    <name evidence="8" type="ORF">EB820_13950</name>
</gene>
<keyword evidence="3" id="KW-0812">Transmembrane</keyword>
<dbReference type="GeneID" id="82810246"/>
<proteinExistence type="predicted"/>
<keyword evidence="5" id="KW-0472">Membrane</keyword>
<dbReference type="GO" id="GO:0005886">
    <property type="term" value="C:plasma membrane"/>
    <property type="evidence" value="ECO:0007669"/>
    <property type="project" value="UniProtKB-SubCell"/>
</dbReference>
<sequence length="150" mass="16509">MKAVQHSQSVSLRTKLVMMCLLLLAIPSLIIGFQGYNSASAGLSELGSRILKNNVHLTIEMIEVLQKQVDAGKISIEDAQEQVKQHILGPKQADGTRTINPNIDSGASGYMFVLDEKRPQQSHSFHSLFHAHFPPPAGSVFRSCIRFVTL</sequence>
<organism evidence="8 9">
    <name type="scientific">Brevibacillus agri</name>
    <dbReference type="NCBI Taxonomy" id="51101"/>
    <lineage>
        <taxon>Bacteria</taxon>
        <taxon>Bacillati</taxon>
        <taxon>Bacillota</taxon>
        <taxon>Bacilli</taxon>
        <taxon>Bacillales</taxon>
        <taxon>Paenibacillaceae</taxon>
        <taxon>Brevibacillus</taxon>
    </lineage>
</organism>
<comment type="subcellular location">
    <subcellularLocation>
        <location evidence="1">Cell membrane</location>
        <topology evidence="1">Multi-pass membrane protein</topology>
    </subcellularLocation>
</comment>
<reference evidence="7 10" key="2">
    <citation type="submission" date="2019-06" db="EMBL/GenBank/DDBJ databases">
        <title>Whole genome shotgun sequence of Brevibacillus agri NBRC 15538.</title>
        <authorList>
            <person name="Hosoyama A."/>
            <person name="Uohara A."/>
            <person name="Ohji S."/>
            <person name="Ichikawa N."/>
        </authorList>
    </citation>
    <scope>NUCLEOTIDE SEQUENCE [LARGE SCALE GENOMIC DNA]</scope>
    <source>
        <strain evidence="7 10">NBRC 15538</strain>
    </source>
</reference>
<reference evidence="8 9" key="1">
    <citation type="submission" date="2018-10" db="EMBL/GenBank/DDBJ databases">
        <title>Phylogenomics of Brevibacillus.</title>
        <authorList>
            <person name="Dunlap C."/>
        </authorList>
    </citation>
    <scope>NUCLEOTIDE SEQUENCE [LARGE SCALE GENOMIC DNA]</scope>
    <source>
        <strain evidence="8 9">NRRL NRS 1219</strain>
    </source>
</reference>
<evidence type="ECO:0000313" key="9">
    <source>
        <dbReference type="Proteomes" id="UP000276178"/>
    </source>
</evidence>
<keyword evidence="4" id="KW-1133">Transmembrane helix</keyword>
<evidence type="ECO:0000256" key="2">
    <source>
        <dbReference type="ARBA" id="ARBA00022475"/>
    </source>
</evidence>
<evidence type="ECO:0000313" key="8">
    <source>
        <dbReference type="EMBL" id="RNB54512.1"/>
    </source>
</evidence>
<dbReference type="EMBL" id="BJOD01000047">
    <property type="protein sequence ID" value="GED27716.1"/>
    <property type="molecule type" value="Genomic_DNA"/>
</dbReference>
<dbReference type="Proteomes" id="UP000317180">
    <property type="component" value="Unassembled WGS sequence"/>
</dbReference>
<dbReference type="EMBL" id="RHHN01000039">
    <property type="protein sequence ID" value="RNB54512.1"/>
    <property type="molecule type" value="Genomic_DNA"/>
</dbReference>
<dbReference type="Pfam" id="PF17200">
    <property type="entry name" value="sCache_2"/>
    <property type="match status" value="1"/>
</dbReference>